<protein>
    <submittedName>
        <fullName evidence="2">GNAT family N-acetyltransferase</fullName>
    </submittedName>
</protein>
<dbReference type="GO" id="GO:0016747">
    <property type="term" value="F:acyltransferase activity, transferring groups other than amino-acyl groups"/>
    <property type="evidence" value="ECO:0007669"/>
    <property type="project" value="InterPro"/>
</dbReference>
<dbReference type="RefSeq" id="WP_123237973.1">
    <property type="nucleotide sequence ID" value="NZ_RJVP01000006.1"/>
</dbReference>
<gene>
    <name evidence="2" type="ORF">ED236_10715</name>
</gene>
<evidence type="ECO:0000259" key="1">
    <source>
        <dbReference type="PROSITE" id="PS51186"/>
    </source>
</evidence>
<dbReference type="InterPro" id="IPR016181">
    <property type="entry name" value="Acyl_CoA_acyltransferase"/>
</dbReference>
<sequence length="222" mass="25167">MTSRIKPTPWDTLAFGMPCGELLEYSEAALAEAVTTPGLYSIKVDPLCDKHWLYDYGFYYCDTLLTPRCKPQQLRSAQHADAHIALAPPLDEVLDICHGAFTHGRFHRDFHIDRAAADLRYDNWLKQLHTAGNVYGLYWQQQLAGFIAVQDTQLVLHALAEQQRGRGRAKYWWSLCCEQLFADGAHEISSSVSASNLAVVNLYRSLGFQFDDAVDIYHRLST</sequence>
<dbReference type="Gene3D" id="3.40.630.30">
    <property type="match status" value="1"/>
</dbReference>
<evidence type="ECO:0000313" key="3">
    <source>
        <dbReference type="Proteomes" id="UP000275137"/>
    </source>
</evidence>
<organism evidence="2 3">
    <name type="scientific">Pseudomethylobacillus aquaticus</name>
    <dbReference type="NCBI Taxonomy" id="2676064"/>
    <lineage>
        <taxon>Bacteria</taxon>
        <taxon>Pseudomonadati</taxon>
        <taxon>Pseudomonadota</taxon>
        <taxon>Betaproteobacteria</taxon>
        <taxon>Nitrosomonadales</taxon>
        <taxon>Methylophilaceae</taxon>
        <taxon>Pseudomethylobacillus</taxon>
    </lineage>
</organism>
<dbReference type="InterPro" id="IPR000182">
    <property type="entry name" value="GNAT_dom"/>
</dbReference>
<dbReference type="EMBL" id="RJVP01000006">
    <property type="protein sequence ID" value="ROH85319.1"/>
    <property type="molecule type" value="Genomic_DNA"/>
</dbReference>
<keyword evidence="3" id="KW-1185">Reference proteome</keyword>
<dbReference type="Proteomes" id="UP000275137">
    <property type="component" value="Unassembled WGS sequence"/>
</dbReference>
<evidence type="ECO:0000313" key="2">
    <source>
        <dbReference type="EMBL" id="ROH85319.1"/>
    </source>
</evidence>
<comment type="caution">
    <text evidence="2">The sequence shown here is derived from an EMBL/GenBank/DDBJ whole genome shotgun (WGS) entry which is preliminary data.</text>
</comment>
<keyword evidence="2" id="KW-0808">Transferase</keyword>
<dbReference type="SUPFAM" id="SSF55729">
    <property type="entry name" value="Acyl-CoA N-acyltransferases (Nat)"/>
    <property type="match status" value="1"/>
</dbReference>
<dbReference type="Pfam" id="PF00583">
    <property type="entry name" value="Acetyltransf_1"/>
    <property type="match status" value="1"/>
</dbReference>
<reference evidence="2 3" key="1">
    <citation type="submission" date="2018-10" db="EMBL/GenBank/DDBJ databases">
        <authorList>
            <person name="Chen W.-M."/>
        </authorList>
    </citation>
    <scope>NUCLEOTIDE SEQUENCE [LARGE SCALE GENOMIC DNA]</scope>
    <source>
        <strain evidence="2 3">H-5</strain>
    </source>
</reference>
<dbReference type="PROSITE" id="PS51186">
    <property type="entry name" value="GNAT"/>
    <property type="match status" value="1"/>
</dbReference>
<dbReference type="AlphaFoldDB" id="A0A3N0UXP0"/>
<feature type="domain" description="N-acetyltransferase" evidence="1">
    <location>
        <begin position="96"/>
        <end position="222"/>
    </location>
</feature>
<accession>A0A3N0UXP0</accession>
<name>A0A3N0UXP0_9PROT</name>
<proteinExistence type="predicted"/>